<sequence length="300" mass="33279">MNYIGVTPNGAFPLPPPVSAKLEISEDAPADGFTGVFPLLESTGCIRALRIYDRNRQLCFDGITDEQKESCGAGRTLTLAARSRAALLLDNEAIPQTYCMPSLETIFTRHVKPYGFSGFRGENRIFSGELTVSKGMSEWQVAESFCTRFLKKKPRILDTVFDASGEIPPGEIVFDNSCGTPYSSVFSENRYCDRFSEILTKPGKSGTYSTAAKDDEAVSIGIRRRRCLTEGSTDADEKIRSAKHKSFRVVVDCPGEIRARLLQRAKVRDAALGAMEGFYIAGMEYRLDSNGENSRYLLRR</sequence>
<dbReference type="EMBL" id="JAPOHA010000015">
    <property type="protein sequence ID" value="MCY1715092.1"/>
    <property type="molecule type" value="Genomic_DNA"/>
</dbReference>
<dbReference type="SUPFAM" id="SSF69279">
    <property type="entry name" value="Phage tail proteins"/>
    <property type="match status" value="1"/>
</dbReference>
<keyword evidence="2" id="KW-1185">Reference proteome</keyword>
<reference evidence="1 2" key="1">
    <citation type="submission" date="2022-11" db="EMBL/GenBank/DDBJ databases">
        <authorList>
            <person name="Caiyu Z."/>
        </authorList>
    </citation>
    <scope>NUCLEOTIDE SEQUENCE [LARGE SCALE GENOMIC DNA]</scope>
    <source>
        <strain evidence="1 2">YR-4</strain>
    </source>
</reference>
<evidence type="ECO:0000313" key="1">
    <source>
        <dbReference type="EMBL" id="MCY1715092.1"/>
    </source>
</evidence>
<dbReference type="Proteomes" id="UP001082703">
    <property type="component" value="Unassembled WGS sequence"/>
</dbReference>
<gene>
    <name evidence="1" type="ORF">OUY18_12625</name>
</gene>
<organism evidence="1 2">
    <name type="scientific">Caproiciproducens galactitolivorans</name>
    <dbReference type="NCBI Taxonomy" id="642589"/>
    <lineage>
        <taxon>Bacteria</taxon>
        <taxon>Bacillati</taxon>
        <taxon>Bacillota</taxon>
        <taxon>Clostridia</taxon>
        <taxon>Eubacteriales</taxon>
        <taxon>Acutalibacteraceae</taxon>
        <taxon>Caproiciproducens</taxon>
    </lineage>
</organism>
<accession>A0ABT4BW28</accession>
<evidence type="ECO:0000313" key="2">
    <source>
        <dbReference type="Proteomes" id="UP001082703"/>
    </source>
</evidence>
<dbReference type="RefSeq" id="WP_268059129.1">
    <property type="nucleotide sequence ID" value="NZ_JAPOHA010000015.1"/>
</dbReference>
<comment type="caution">
    <text evidence="1">The sequence shown here is derived from an EMBL/GenBank/DDBJ whole genome shotgun (WGS) entry which is preliminary data.</text>
</comment>
<name>A0ABT4BW28_9FIRM</name>
<protein>
    <submittedName>
        <fullName evidence="1">Uncharacterized protein</fullName>
    </submittedName>
</protein>
<proteinExistence type="predicted"/>